<evidence type="ECO:0000313" key="3">
    <source>
        <dbReference type="Proteomes" id="UP001606134"/>
    </source>
</evidence>
<dbReference type="InterPro" id="IPR054636">
    <property type="entry name" value="CydP"/>
</dbReference>
<comment type="caution">
    <text evidence="2">The sequence shown here is derived from an EMBL/GenBank/DDBJ whole genome shotgun (WGS) entry which is preliminary data.</text>
</comment>
<dbReference type="EMBL" id="JBIGIC010000004">
    <property type="protein sequence ID" value="MFG6486943.1"/>
    <property type="molecule type" value="Genomic_DNA"/>
</dbReference>
<keyword evidence="1" id="KW-0812">Transmembrane</keyword>
<keyword evidence="1" id="KW-1133">Transmembrane helix</keyword>
<dbReference type="NCBIfam" id="NF045611">
    <property type="entry name" value="small_CydP"/>
    <property type="match status" value="1"/>
</dbReference>
<sequence length="58" mass="6547">MSHDEHRLVRHLAWVVVIKLLALVGLWWMFVRDQHVSTDAAAAARHLAAPAPDQGEPR</sequence>
<reference evidence="2 3" key="1">
    <citation type="submission" date="2024-08" db="EMBL/GenBank/DDBJ databases">
        <authorList>
            <person name="Lu H."/>
        </authorList>
    </citation>
    <scope>NUCLEOTIDE SEQUENCE [LARGE SCALE GENOMIC DNA]</scope>
    <source>
        <strain evidence="2 3">BYS78W</strain>
    </source>
</reference>
<feature type="transmembrane region" description="Helical" evidence="1">
    <location>
        <begin position="12"/>
        <end position="30"/>
    </location>
</feature>
<evidence type="ECO:0000256" key="1">
    <source>
        <dbReference type="SAM" id="Phobius"/>
    </source>
</evidence>
<keyword evidence="3" id="KW-1185">Reference proteome</keyword>
<evidence type="ECO:0000313" key="2">
    <source>
        <dbReference type="EMBL" id="MFG6486943.1"/>
    </source>
</evidence>
<organism evidence="2 3">
    <name type="scientific">Pelomonas candidula</name>
    <dbReference type="NCBI Taxonomy" id="3299025"/>
    <lineage>
        <taxon>Bacteria</taxon>
        <taxon>Pseudomonadati</taxon>
        <taxon>Pseudomonadota</taxon>
        <taxon>Betaproteobacteria</taxon>
        <taxon>Burkholderiales</taxon>
        <taxon>Sphaerotilaceae</taxon>
        <taxon>Roseateles</taxon>
    </lineage>
</organism>
<dbReference type="RefSeq" id="WP_394408818.1">
    <property type="nucleotide sequence ID" value="NZ_JBIGIC010000004.1"/>
</dbReference>
<name>A0ABW7HAJ8_9BURK</name>
<protein>
    <submittedName>
        <fullName evidence="2">Cytochrome oxidase putative small subunit CydP</fullName>
    </submittedName>
</protein>
<gene>
    <name evidence="2" type="primary">cydP</name>
    <name evidence="2" type="ORF">ACG04R_09690</name>
</gene>
<keyword evidence="1" id="KW-0472">Membrane</keyword>
<accession>A0ABW7HAJ8</accession>
<dbReference type="Proteomes" id="UP001606134">
    <property type="component" value="Unassembled WGS sequence"/>
</dbReference>
<proteinExistence type="predicted"/>